<dbReference type="AlphaFoldDB" id="A0AAD4H9R7"/>
<feature type="region of interest" description="Disordered" evidence="1">
    <location>
        <begin position="142"/>
        <end position="187"/>
    </location>
</feature>
<keyword evidence="2" id="KW-1133">Transmembrane helix</keyword>
<reference evidence="3" key="1">
    <citation type="journal article" date="2020" name="Fungal Divers.">
        <title>Resolving the Mortierellaceae phylogeny through synthesis of multi-gene phylogenetics and phylogenomics.</title>
        <authorList>
            <person name="Vandepol N."/>
            <person name="Liber J."/>
            <person name="Desiro A."/>
            <person name="Na H."/>
            <person name="Kennedy M."/>
            <person name="Barry K."/>
            <person name="Grigoriev I.V."/>
            <person name="Miller A.N."/>
            <person name="O'Donnell K."/>
            <person name="Stajich J.E."/>
            <person name="Bonito G."/>
        </authorList>
    </citation>
    <scope>NUCLEOTIDE SEQUENCE</scope>
    <source>
        <strain evidence="3">NRRL 28262</strain>
    </source>
</reference>
<proteinExistence type="predicted"/>
<feature type="transmembrane region" description="Helical" evidence="2">
    <location>
        <begin position="54"/>
        <end position="76"/>
    </location>
</feature>
<protein>
    <submittedName>
        <fullName evidence="3">Uncharacterized protein</fullName>
    </submittedName>
</protein>
<name>A0AAD4H9R7_9FUNG</name>
<feature type="compositionally biased region" description="Polar residues" evidence="1">
    <location>
        <begin position="142"/>
        <end position="158"/>
    </location>
</feature>
<dbReference type="EMBL" id="JAAAIL010000122">
    <property type="protein sequence ID" value="KAG0279479.1"/>
    <property type="molecule type" value="Genomic_DNA"/>
</dbReference>
<feature type="transmembrane region" description="Helical" evidence="2">
    <location>
        <begin position="21"/>
        <end position="42"/>
    </location>
</feature>
<evidence type="ECO:0000313" key="3">
    <source>
        <dbReference type="EMBL" id="KAG0279479.1"/>
    </source>
</evidence>
<accession>A0AAD4H9R7</accession>
<evidence type="ECO:0000256" key="1">
    <source>
        <dbReference type="SAM" id="MobiDB-lite"/>
    </source>
</evidence>
<keyword evidence="4" id="KW-1185">Reference proteome</keyword>
<dbReference type="Proteomes" id="UP001194580">
    <property type="component" value="Unassembled WGS sequence"/>
</dbReference>
<feature type="compositionally biased region" description="Low complexity" evidence="1">
    <location>
        <begin position="159"/>
        <end position="169"/>
    </location>
</feature>
<evidence type="ECO:0000256" key="2">
    <source>
        <dbReference type="SAM" id="Phobius"/>
    </source>
</evidence>
<organism evidence="3 4">
    <name type="scientific">Linnemannia exigua</name>
    <dbReference type="NCBI Taxonomy" id="604196"/>
    <lineage>
        <taxon>Eukaryota</taxon>
        <taxon>Fungi</taxon>
        <taxon>Fungi incertae sedis</taxon>
        <taxon>Mucoromycota</taxon>
        <taxon>Mortierellomycotina</taxon>
        <taxon>Mortierellomycetes</taxon>
        <taxon>Mortierellales</taxon>
        <taxon>Mortierellaceae</taxon>
        <taxon>Linnemannia</taxon>
    </lineage>
</organism>
<comment type="caution">
    <text evidence="3">The sequence shown here is derived from an EMBL/GenBank/DDBJ whole genome shotgun (WGS) entry which is preliminary data.</text>
</comment>
<gene>
    <name evidence="3" type="ORF">BGZ95_001125</name>
</gene>
<keyword evidence="2" id="KW-0812">Transmembrane</keyword>
<sequence>MRLIKQNDDDLAAEEAMRGGAIGALKYCTVALFTGGVLNATWPKFRAVRPPQKMWLMVAAFLGGFGNGSDTAFTNFERRDREMQVRLANQRRHDILYGNADEKQAAAASFISPSLLSFDVDLITPHPATSIPKNNAFLTSANNVMNETPSGPQQPAQDTRTLSTTSETTQDNADKETTTTETSSTVTKTTTITASFTVPAVAKPLPTPALPFQSARASESLYSSSYSATSAFGRTPAARSGAAAAASAAALQLQRELDLQHEILGRKPQLAQDIVPKEPANPPTSVVEKETEIAIPGIDTTDPGTEKETVDASGTDIVESEALTGSMTATATTDLNESTEPTTAITQITQATAIIEGTSRRGMIDPTAITKITMAGRLTGNTILMTAVEMERALGLPADMMLQRASGNEPKAQVNGVMEKTMATRIR</sequence>
<keyword evidence="2" id="KW-0472">Membrane</keyword>
<evidence type="ECO:0000313" key="4">
    <source>
        <dbReference type="Proteomes" id="UP001194580"/>
    </source>
</evidence>